<dbReference type="PANTHER" id="PTHR23301">
    <property type="entry name" value="CHITIN BINDING PERITROPHIN-A"/>
    <property type="match status" value="1"/>
</dbReference>
<dbReference type="GO" id="GO:0008061">
    <property type="term" value="F:chitin binding"/>
    <property type="evidence" value="ECO:0007669"/>
    <property type="project" value="UniProtKB-KW"/>
</dbReference>
<dbReference type="InterPro" id="IPR051940">
    <property type="entry name" value="Chitin_bind-dev_reg"/>
</dbReference>
<feature type="domain" description="Chitin-binding type-2" evidence="6">
    <location>
        <begin position="74"/>
        <end position="132"/>
    </location>
</feature>
<dbReference type="GO" id="GO:0005576">
    <property type="term" value="C:extracellular region"/>
    <property type="evidence" value="ECO:0007669"/>
    <property type="project" value="InterPro"/>
</dbReference>
<evidence type="ECO:0000259" key="6">
    <source>
        <dbReference type="PROSITE" id="PS50940"/>
    </source>
</evidence>
<dbReference type="SUPFAM" id="SSF57625">
    <property type="entry name" value="Invertebrate chitin-binding proteins"/>
    <property type="match status" value="2"/>
</dbReference>
<keyword evidence="1" id="KW-0147">Chitin-binding</keyword>
<keyword evidence="5" id="KW-0325">Glycoprotein</keyword>
<reference evidence="7 8" key="1">
    <citation type="journal article" date="2021" name="Elife">
        <title>Chloroplast acquisition without the gene transfer in kleptoplastic sea slugs, Plakobranchus ocellatus.</title>
        <authorList>
            <person name="Maeda T."/>
            <person name="Takahashi S."/>
            <person name="Yoshida T."/>
            <person name="Shimamura S."/>
            <person name="Takaki Y."/>
            <person name="Nagai Y."/>
            <person name="Toyoda A."/>
            <person name="Suzuki Y."/>
            <person name="Arimoto A."/>
            <person name="Ishii H."/>
            <person name="Satoh N."/>
            <person name="Nishiyama T."/>
            <person name="Hasebe M."/>
            <person name="Maruyama T."/>
            <person name="Minagawa J."/>
            <person name="Obokata J."/>
            <person name="Shigenobu S."/>
        </authorList>
    </citation>
    <scope>NUCLEOTIDE SEQUENCE [LARGE SCALE GENOMIC DNA]</scope>
</reference>
<dbReference type="Proteomes" id="UP000762676">
    <property type="component" value="Unassembled WGS sequence"/>
</dbReference>
<organism evidence="7 8">
    <name type="scientific">Elysia marginata</name>
    <dbReference type="NCBI Taxonomy" id="1093978"/>
    <lineage>
        <taxon>Eukaryota</taxon>
        <taxon>Metazoa</taxon>
        <taxon>Spiralia</taxon>
        <taxon>Lophotrochozoa</taxon>
        <taxon>Mollusca</taxon>
        <taxon>Gastropoda</taxon>
        <taxon>Heterobranchia</taxon>
        <taxon>Euthyneura</taxon>
        <taxon>Panpulmonata</taxon>
        <taxon>Sacoglossa</taxon>
        <taxon>Placobranchoidea</taxon>
        <taxon>Plakobranchidae</taxon>
        <taxon>Elysia</taxon>
    </lineage>
</organism>
<dbReference type="InterPro" id="IPR036508">
    <property type="entry name" value="Chitin-bd_dom_sf"/>
</dbReference>
<sequence length="192" mass="21451">MEVLARESTRTGREGEQILQISSVKLNISENSSSVQLETTREEKDFYGPDSRNEVKVTATITTAPRVQTPVLNANICSVIHPDTVVAHPFLCTHYIHCDRNQPRTRPCPGGLVFDPDGKACVTPRNDLPCREIKPCDNINGGHFAHPTNCHLFVQCNQGESQILSCKDTMVWDETVSTCVRRKRGTECEIDE</sequence>
<keyword evidence="3" id="KW-0677">Repeat</keyword>
<evidence type="ECO:0000256" key="5">
    <source>
        <dbReference type="ARBA" id="ARBA00023180"/>
    </source>
</evidence>
<feature type="domain" description="Chitin-binding type-2" evidence="6">
    <location>
        <begin position="133"/>
        <end position="190"/>
    </location>
</feature>
<evidence type="ECO:0000256" key="1">
    <source>
        <dbReference type="ARBA" id="ARBA00022669"/>
    </source>
</evidence>
<dbReference type="Gene3D" id="2.170.140.10">
    <property type="entry name" value="Chitin binding domain"/>
    <property type="match status" value="2"/>
</dbReference>
<accession>A0AAV4GE24</accession>
<evidence type="ECO:0000313" key="8">
    <source>
        <dbReference type="Proteomes" id="UP000762676"/>
    </source>
</evidence>
<dbReference type="SMART" id="SM00494">
    <property type="entry name" value="ChtBD2"/>
    <property type="match status" value="2"/>
</dbReference>
<dbReference type="Pfam" id="PF01607">
    <property type="entry name" value="CBM_14"/>
    <property type="match status" value="2"/>
</dbReference>
<keyword evidence="4" id="KW-1015">Disulfide bond</keyword>
<dbReference type="AlphaFoldDB" id="A0AAV4GE24"/>
<evidence type="ECO:0000313" key="7">
    <source>
        <dbReference type="EMBL" id="GFR83749.1"/>
    </source>
</evidence>
<keyword evidence="2" id="KW-0732">Signal</keyword>
<dbReference type="EMBL" id="BMAT01004925">
    <property type="protein sequence ID" value="GFR83749.1"/>
    <property type="molecule type" value="Genomic_DNA"/>
</dbReference>
<proteinExistence type="predicted"/>
<evidence type="ECO:0000256" key="2">
    <source>
        <dbReference type="ARBA" id="ARBA00022729"/>
    </source>
</evidence>
<dbReference type="PANTHER" id="PTHR23301:SF0">
    <property type="entry name" value="CHITIN-BINDING TYPE-2 DOMAIN-CONTAINING PROTEIN-RELATED"/>
    <property type="match status" value="1"/>
</dbReference>
<dbReference type="PROSITE" id="PS50940">
    <property type="entry name" value="CHIT_BIND_II"/>
    <property type="match status" value="2"/>
</dbReference>
<keyword evidence="8" id="KW-1185">Reference proteome</keyword>
<comment type="caution">
    <text evidence="7">The sequence shown here is derived from an EMBL/GenBank/DDBJ whole genome shotgun (WGS) entry which is preliminary data.</text>
</comment>
<evidence type="ECO:0000256" key="4">
    <source>
        <dbReference type="ARBA" id="ARBA00023157"/>
    </source>
</evidence>
<protein>
    <recommendedName>
        <fullName evidence="6">Chitin-binding type-2 domain-containing protein</fullName>
    </recommendedName>
</protein>
<gene>
    <name evidence="7" type="ORF">ElyMa_002400500</name>
</gene>
<dbReference type="InterPro" id="IPR002557">
    <property type="entry name" value="Chitin-bd_dom"/>
</dbReference>
<evidence type="ECO:0000256" key="3">
    <source>
        <dbReference type="ARBA" id="ARBA00022737"/>
    </source>
</evidence>
<name>A0AAV4GE24_9GAST</name>